<proteinExistence type="inferred from homology"/>
<dbReference type="Pfam" id="PF13356">
    <property type="entry name" value="Arm-DNA-bind_3"/>
    <property type="match status" value="1"/>
</dbReference>
<dbReference type="AlphaFoldDB" id="E6PMX9"/>
<evidence type="ECO:0000256" key="2">
    <source>
        <dbReference type="ARBA" id="ARBA00022908"/>
    </source>
</evidence>
<gene>
    <name evidence="5" type="ORF">CARN2_2222</name>
</gene>
<evidence type="ECO:0000256" key="1">
    <source>
        <dbReference type="ARBA" id="ARBA00008857"/>
    </source>
</evidence>
<dbReference type="InterPro" id="IPR025166">
    <property type="entry name" value="Integrase_DNA_bind_dom"/>
</dbReference>
<dbReference type="PANTHER" id="PTHR30629">
    <property type="entry name" value="PROPHAGE INTEGRASE"/>
    <property type="match status" value="1"/>
</dbReference>
<organism evidence="5">
    <name type="scientific">mine drainage metagenome</name>
    <dbReference type="NCBI Taxonomy" id="410659"/>
    <lineage>
        <taxon>unclassified sequences</taxon>
        <taxon>metagenomes</taxon>
        <taxon>ecological metagenomes</taxon>
    </lineage>
</organism>
<evidence type="ECO:0000259" key="4">
    <source>
        <dbReference type="Pfam" id="PF13356"/>
    </source>
</evidence>
<reference evidence="5" key="1">
    <citation type="submission" date="2009-10" db="EMBL/GenBank/DDBJ databases">
        <title>Diversity of trophic interactions inside an arsenic-rich microbial ecosystem.</title>
        <authorList>
            <person name="Bertin P.N."/>
            <person name="Heinrich-Salmeron A."/>
            <person name="Pelletier E."/>
            <person name="Goulhen-Chollet F."/>
            <person name="Arsene-Ploetze F."/>
            <person name="Gallien S."/>
            <person name="Calteau A."/>
            <person name="Vallenet D."/>
            <person name="Casiot C."/>
            <person name="Chane-Woon-Ming B."/>
            <person name="Giloteaux L."/>
            <person name="Barakat M."/>
            <person name="Bonnefoy V."/>
            <person name="Bruneel O."/>
            <person name="Chandler M."/>
            <person name="Cleiss J."/>
            <person name="Duran R."/>
            <person name="Elbaz-Poulichet F."/>
            <person name="Fonknechten N."/>
            <person name="Lauga B."/>
            <person name="Mornico D."/>
            <person name="Ortet P."/>
            <person name="Schaeffer C."/>
            <person name="Siguier P."/>
            <person name="Alexander Thil Smith A."/>
            <person name="Van Dorsselaer A."/>
            <person name="Weissenbach J."/>
            <person name="Medigue C."/>
            <person name="Le Paslier D."/>
        </authorList>
    </citation>
    <scope>NUCLEOTIDE SEQUENCE</scope>
</reference>
<name>E6PMX9_9ZZZZ</name>
<feature type="domain" description="Integrase DNA-binding" evidence="4">
    <location>
        <begin position="4"/>
        <end position="62"/>
    </location>
</feature>
<feature type="region of interest" description="Disordered" evidence="3">
    <location>
        <begin position="57"/>
        <end position="92"/>
    </location>
</feature>
<dbReference type="InterPro" id="IPR050808">
    <property type="entry name" value="Phage_Integrase"/>
</dbReference>
<accession>E6PMX9</accession>
<feature type="compositionally biased region" description="Basic residues" evidence="3">
    <location>
        <begin position="70"/>
        <end position="92"/>
    </location>
</feature>
<comment type="caution">
    <text evidence="5">The sequence shown here is derived from an EMBL/GenBank/DDBJ whole genome shotgun (WGS) entry which is preliminary data.</text>
</comment>
<evidence type="ECO:0000256" key="3">
    <source>
        <dbReference type="SAM" id="MobiDB-lite"/>
    </source>
</evidence>
<dbReference type="InterPro" id="IPR038488">
    <property type="entry name" value="Integrase_DNA-bd_sf"/>
</dbReference>
<comment type="similarity">
    <text evidence="1">Belongs to the 'phage' integrase family.</text>
</comment>
<dbReference type="Gene3D" id="3.30.160.390">
    <property type="entry name" value="Integrase, DNA-binding domain"/>
    <property type="match status" value="1"/>
</dbReference>
<dbReference type="EMBL" id="CABM01000024">
    <property type="protein sequence ID" value="CBH96281.1"/>
    <property type="molecule type" value="Genomic_DNA"/>
</dbReference>
<dbReference type="PANTHER" id="PTHR30629:SF2">
    <property type="entry name" value="PROPHAGE INTEGRASE INTS-RELATED"/>
    <property type="match status" value="1"/>
</dbReference>
<sequence>MSTLTDAQARAAQPKAGKLTRLFDGGGLYLEITKAGSKGWRFKYRYGGVEKRLSFGAYPLSTDQPERGSPGRRRRQAPAHPGHRPQRRAPGQ</sequence>
<protein>
    <submittedName>
        <fullName evidence="5">Phage integrase</fullName>
    </submittedName>
</protein>
<keyword evidence="2" id="KW-0229">DNA integration</keyword>
<evidence type="ECO:0000313" key="5">
    <source>
        <dbReference type="EMBL" id="CBH96281.1"/>
    </source>
</evidence>
<dbReference type="GO" id="GO:0015074">
    <property type="term" value="P:DNA integration"/>
    <property type="evidence" value="ECO:0007669"/>
    <property type="project" value="UniProtKB-KW"/>
</dbReference>